<keyword evidence="1" id="KW-0812">Transmembrane</keyword>
<keyword evidence="3" id="KW-1185">Reference proteome</keyword>
<feature type="transmembrane region" description="Helical" evidence="1">
    <location>
        <begin position="108"/>
        <end position="127"/>
    </location>
</feature>
<name>A0ABV8X0S4_9LACT</name>
<feature type="transmembrane region" description="Helical" evidence="1">
    <location>
        <begin position="52"/>
        <end position="71"/>
    </location>
</feature>
<evidence type="ECO:0000256" key="1">
    <source>
        <dbReference type="SAM" id="Phobius"/>
    </source>
</evidence>
<evidence type="ECO:0000313" key="3">
    <source>
        <dbReference type="Proteomes" id="UP001595817"/>
    </source>
</evidence>
<feature type="transmembrane region" description="Helical" evidence="1">
    <location>
        <begin position="12"/>
        <end position="32"/>
    </location>
</feature>
<feature type="transmembrane region" description="Helical" evidence="1">
    <location>
        <begin position="133"/>
        <end position="155"/>
    </location>
</feature>
<dbReference type="Proteomes" id="UP001595817">
    <property type="component" value="Unassembled WGS sequence"/>
</dbReference>
<dbReference type="EMBL" id="JBHSEC010000001">
    <property type="protein sequence ID" value="MFC4408928.1"/>
    <property type="molecule type" value="Genomic_DNA"/>
</dbReference>
<organism evidence="2 3">
    <name type="scientific">Chungangia koreensis</name>
    <dbReference type="NCBI Taxonomy" id="752657"/>
    <lineage>
        <taxon>Bacteria</taxon>
        <taxon>Bacillati</taxon>
        <taxon>Bacillota</taxon>
        <taxon>Bacilli</taxon>
        <taxon>Lactobacillales</taxon>
        <taxon>Chungangia</taxon>
    </lineage>
</organism>
<keyword evidence="1" id="KW-1133">Transmembrane helix</keyword>
<comment type="caution">
    <text evidence="2">The sequence shown here is derived from an EMBL/GenBank/DDBJ whole genome shotgun (WGS) entry which is preliminary data.</text>
</comment>
<keyword evidence="1" id="KW-0472">Membrane</keyword>
<dbReference type="RefSeq" id="WP_378151145.1">
    <property type="nucleotide sequence ID" value="NZ_JBHSEC010000001.1"/>
</dbReference>
<evidence type="ECO:0000313" key="2">
    <source>
        <dbReference type="EMBL" id="MFC4408928.1"/>
    </source>
</evidence>
<gene>
    <name evidence="2" type="ORF">ACFOZY_00620</name>
</gene>
<protein>
    <submittedName>
        <fullName evidence="2">Uncharacterized protein</fullName>
    </submittedName>
</protein>
<proteinExistence type="predicted"/>
<accession>A0ABV8X0S4</accession>
<reference evidence="3" key="1">
    <citation type="journal article" date="2019" name="Int. J. Syst. Evol. Microbiol.">
        <title>The Global Catalogue of Microorganisms (GCM) 10K type strain sequencing project: providing services to taxonomists for standard genome sequencing and annotation.</title>
        <authorList>
            <consortium name="The Broad Institute Genomics Platform"/>
            <consortium name="The Broad Institute Genome Sequencing Center for Infectious Disease"/>
            <person name="Wu L."/>
            <person name="Ma J."/>
        </authorList>
    </citation>
    <scope>NUCLEOTIDE SEQUENCE [LARGE SCALE GENOMIC DNA]</scope>
    <source>
        <strain evidence="3">CCUG 59778</strain>
    </source>
</reference>
<sequence>MKNVLIYSTGKVIFIALFVYTFGEFHVGLLKMDAFDQALTEGRVIDVDVKPPMVPVILTMIMGIILGFWSWKKSRNSPVRLQLEEYEENDEREVVITSKATKSAYTSIGYTAFIAIAIMTIASYSWLQTFPALPIYLMGAIVIIATVIYAAVWCIEYQK</sequence>